<feature type="compositionally biased region" description="Basic and acidic residues" evidence="2">
    <location>
        <begin position="306"/>
        <end position="320"/>
    </location>
</feature>
<dbReference type="RefSeq" id="XP_018810342.2">
    <property type="nucleotide sequence ID" value="XM_018954797.2"/>
</dbReference>
<evidence type="ECO:0000313" key="5">
    <source>
        <dbReference type="RefSeq" id="XP_018810341.2"/>
    </source>
</evidence>
<dbReference type="InterPro" id="IPR035979">
    <property type="entry name" value="RBD_domain_sf"/>
</dbReference>
<dbReference type="GeneID" id="108983229"/>
<dbReference type="PROSITE" id="PS50102">
    <property type="entry name" value="RRM"/>
    <property type="match status" value="1"/>
</dbReference>
<evidence type="ECO:0000313" key="7">
    <source>
        <dbReference type="RefSeq" id="XP_035544171.1"/>
    </source>
</evidence>
<feature type="compositionally biased region" description="Basic and acidic residues" evidence="2">
    <location>
        <begin position="262"/>
        <end position="297"/>
    </location>
</feature>
<feature type="compositionally biased region" description="Basic and acidic residues" evidence="2">
    <location>
        <begin position="341"/>
        <end position="353"/>
    </location>
</feature>
<evidence type="ECO:0000313" key="6">
    <source>
        <dbReference type="RefSeq" id="XP_018810342.2"/>
    </source>
</evidence>
<sequence length="686" mass="77130">MSLYIGNLSARTQRGELEHIFRRFGSCNVQLKKDGYGFVVFDVRPDAEKALKALQGRKICGEPLTLTWSNKQPRPFRKYERGARSYESQHGMNAGRGGDYASRKMGSNSWRDYKMGFKHPESDGGRLHSADMLDNETAYNEDNIKHNTEEKFQTLHDEGGNVIANLADNDRWGGKAFDPSNDNGVENGIGFDRYEPYQGYDGKGGSENQRIGYTGGSPATRSSQEKLGKEQIDAAALNSPNDSKPRKARYICGGSGHKVRNCPKEHSSWRKPTKFDLREDDDANRSGRGKGELDRCGSRSWGKLQLSRDDMSVRRQKDNRIATGSRNHRRLIKGGSSPITKEADREHEEDYGGKKRRRRENGSLRQSVAKKARRPISSSHHFKYSTSRSHTTSQSSKSPPNSNRSRSASSRADSSSSNSRSTSKSQYTAFRSYKTRSSPISPTSLSLSPSSLNKVPLYLKGFLHNATTPESKAILAEQGQLIDRNADSENVKIEKPMMVGNETVPSSSKVEDLEKDHHMERNEIDNHIMSGSLFELTNPSKMLLDKGTLTARSLSPERLGEITEFQNSGVLEMEQMPPPIKKPDSEMIAINQTSCSTSISLEEMYVALKHYGLELPKENERHLSIEAYFGSASLWPWEIIYFRRLKKGPMSIENYARRVAQNKEFCIVDKYIRSSSGWGEMGEDNS</sequence>
<proteinExistence type="predicted"/>
<organism evidence="4 6">
    <name type="scientific">Juglans regia</name>
    <name type="common">English walnut</name>
    <dbReference type="NCBI Taxonomy" id="51240"/>
    <lineage>
        <taxon>Eukaryota</taxon>
        <taxon>Viridiplantae</taxon>
        <taxon>Streptophyta</taxon>
        <taxon>Embryophyta</taxon>
        <taxon>Tracheophyta</taxon>
        <taxon>Spermatophyta</taxon>
        <taxon>Magnoliopsida</taxon>
        <taxon>eudicotyledons</taxon>
        <taxon>Gunneridae</taxon>
        <taxon>Pentapetalae</taxon>
        <taxon>rosids</taxon>
        <taxon>fabids</taxon>
        <taxon>Fagales</taxon>
        <taxon>Juglandaceae</taxon>
        <taxon>Juglans</taxon>
    </lineage>
</organism>
<feature type="domain" description="RRM" evidence="3">
    <location>
        <begin position="1"/>
        <end position="71"/>
    </location>
</feature>
<dbReference type="STRING" id="51240.A0A2I4DT73"/>
<dbReference type="CDD" id="cd00590">
    <property type="entry name" value="RRM_SF"/>
    <property type="match status" value="1"/>
</dbReference>
<name>A0A2I4DT73_JUGRE</name>
<dbReference type="Pfam" id="PF00076">
    <property type="entry name" value="RRM_1"/>
    <property type="match status" value="1"/>
</dbReference>
<dbReference type="SUPFAM" id="SSF54928">
    <property type="entry name" value="RNA-binding domain, RBD"/>
    <property type="match status" value="1"/>
</dbReference>
<feature type="compositionally biased region" description="Basic and acidic residues" evidence="2">
    <location>
        <begin position="223"/>
        <end position="232"/>
    </location>
</feature>
<evidence type="ECO:0000313" key="4">
    <source>
        <dbReference type="Proteomes" id="UP000235220"/>
    </source>
</evidence>
<dbReference type="InterPro" id="IPR000504">
    <property type="entry name" value="RRM_dom"/>
</dbReference>
<feature type="compositionally biased region" description="Low complexity" evidence="2">
    <location>
        <begin position="437"/>
        <end position="448"/>
    </location>
</feature>
<dbReference type="InterPro" id="IPR012677">
    <property type="entry name" value="Nucleotide-bd_a/b_plait_sf"/>
</dbReference>
<keyword evidence="1" id="KW-0694">RNA-binding</keyword>
<dbReference type="Proteomes" id="UP000235220">
    <property type="component" value="Chromosome 3"/>
</dbReference>
<dbReference type="AlphaFoldDB" id="A0A2I4DT73"/>
<dbReference type="PANTHER" id="PTHR48038">
    <property type="entry name" value="RIBONUCLEOPROTEIN RB97D"/>
    <property type="match status" value="1"/>
</dbReference>
<protein>
    <submittedName>
        <fullName evidence="5 6">Serine/arginine-rich splicing factor 4-like</fullName>
    </submittedName>
</protein>
<keyword evidence="4" id="KW-1185">Reference proteome</keyword>
<evidence type="ECO:0000256" key="1">
    <source>
        <dbReference type="PROSITE-ProRule" id="PRU00176"/>
    </source>
</evidence>
<dbReference type="RefSeq" id="XP_018810341.2">
    <property type="nucleotide sequence ID" value="XM_018954796.2"/>
</dbReference>
<gene>
    <name evidence="5 6 7" type="primary">LOC108983229</name>
</gene>
<dbReference type="Gene3D" id="3.30.70.330">
    <property type="match status" value="1"/>
</dbReference>
<evidence type="ECO:0000259" key="3">
    <source>
        <dbReference type="PROSITE" id="PS50102"/>
    </source>
</evidence>
<reference evidence="5 6" key="1">
    <citation type="submission" date="2025-04" db="UniProtKB">
        <authorList>
            <consortium name="RefSeq"/>
        </authorList>
    </citation>
    <scope>IDENTIFICATION</scope>
    <source>
        <tissue evidence="5 6">Leaves</tissue>
    </source>
</reference>
<dbReference type="SMART" id="SM00360">
    <property type="entry name" value="RRM"/>
    <property type="match status" value="1"/>
</dbReference>
<feature type="compositionally biased region" description="Polar residues" evidence="2">
    <location>
        <begin position="206"/>
        <end position="222"/>
    </location>
</feature>
<evidence type="ECO:0000256" key="2">
    <source>
        <dbReference type="SAM" id="MobiDB-lite"/>
    </source>
</evidence>
<dbReference type="GO" id="GO:0003723">
    <property type="term" value="F:RNA binding"/>
    <property type="evidence" value="ECO:0007669"/>
    <property type="project" value="UniProtKB-UniRule"/>
</dbReference>
<dbReference type="RefSeq" id="XP_035544171.1">
    <property type="nucleotide sequence ID" value="XM_035688278.1"/>
</dbReference>
<feature type="region of interest" description="Disordered" evidence="2">
    <location>
        <begin position="177"/>
        <end position="448"/>
    </location>
</feature>
<dbReference type="PANTHER" id="PTHR48038:SF2">
    <property type="entry name" value="OS02G0536400 PROTEIN"/>
    <property type="match status" value="1"/>
</dbReference>
<dbReference type="KEGG" id="jre:108983229"/>
<dbReference type="OrthoDB" id="5970at2759"/>
<feature type="compositionally biased region" description="Low complexity" evidence="2">
    <location>
        <begin position="385"/>
        <end position="426"/>
    </location>
</feature>
<dbReference type="Gramene" id="Jr03_02340_p1">
    <property type="protein sequence ID" value="cds.Jr03_02340_p1"/>
    <property type="gene ID" value="Jr03_02340"/>
</dbReference>
<accession>A0A2I4DT73</accession>